<proteinExistence type="predicted"/>
<name>A0A7Z0EC01_9MICC</name>
<keyword evidence="2" id="KW-1185">Reference proteome</keyword>
<gene>
    <name evidence="1" type="ORF">HNR11_002712</name>
</gene>
<sequence>MTREAAKVEAKKAGNCSFTYYLSDAEVEALATFRTDEPGDAEMTTTATHTAQTATAEAHGLPVGTVLVSSWGYGQTNIDFYEVTKATAKTVMIRPISLAKENGESWGTYTATPKRGEFTGDAFRCKVQDPHSQPWVKINSFAMARPIDEEAQHGTSYA</sequence>
<organism evidence="1 2">
    <name type="scientific">Nesterenkonia sandarakina</name>
    <dbReference type="NCBI Taxonomy" id="272918"/>
    <lineage>
        <taxon>Bacteria</taxon>
        <taxon>Bacillati</taxon>
        <taxon>Actinomycetota</taxon>
        <taxon>Actinomycetes</taxon>
        <taxon>Micrococcales</taxon>
        <taxon>Micrococcaceae</taxon>
        <taxon>Nesterenkonia</taxon>
    </lineage>
</organism>
<dbReference type="RefSeq" id="WP_179443057.1">
    <property type="nucleotide sequence ID" value="NZ_BAAALK010000003.1"/>
</dbReference>
<dbReference type="Proteomes" id="UP000560069">
    <property type="component" value="Unassembled WGS sequence"/>
</dbReference>
<reference evidence="1 2" key="1">
    <citation type="submission" date="2020-07" db="EMBL/GenBank/DDBJ databases">
        <title>Sequencing the genomes of 1000 actinobacteria strains.</title>
        <authorList>
            <person name="Klenk H.-P."/>
        </authorList>
    </citation>
    <scope>NUCLEOTIDE SEQUENCE [LARGE SCALE GENOMIC DNA]</scope>
    <source>
        <strain evidence="1 2">DSM 15664</strain>
    </source>
</reference>
<dbReference type="AlphaFoldDB" id="A0A7Z0EC01"/>
<evidence type="ECO:0000313" key="2">
    <source>
        <dbReference type="Proteomes" id="UP000560069"/>
    </source>
</evidence>
<dbReference type="EMBL" id="JACCFQ010000002">
    <property type="protein sequence ID" value="NYJ18122.1"/>
    <property type="molecule type" value="Genomic_DNA"/>
</dbReference>
<accession>A0A7Z0EC01</accession>
<evidence type="ECO:0000313" key="1">
    <source>
        <dbReference type="EMBL" id="NYJ18122.1"/>
    </source>
</evidence>
<comment type="caution">
    <text evidence="1">The sequence shown here is derived from an EMBL/GenBank/DDBJ whole genome shotgun (WGS) entry which is preliminary data.</text>
</comment>
<protein>
    <submittedName>
        <fullName evidence="1">Uncharacterized protein</fullName>
    </submittedName>
</protein>